<dbReference type="CDD" id="cd00882">
    <property type="entry name" value="Ras_like_GTPase"/>
    <property type="match status" value="1"/>
</dbReference>
<evidence type="ECO:0000313" key="2">
    <source>
        <dbReference type="EMBL" id="GAQ82530.1"/>
    </source>
</evidence>
<feature type="region of interest" description="Disordered" evidence="1">
    <location>
        <begin position="305"/>
        <end position="382"/>
    </location>
</feature>
<evidence type="ECO:0000256" key="1">
    <source>
        <dbReference type="SAM" id="MobiDB-lite"/>
    </source>
</evidence>
<proteinExistence type="predicted"/>
<gene>
    <name evidence="2" type="ORF">KFL_001140180</name>
</gene>
<keyword evidence="3" id="KW-1185">Reference proteome</keyword>
<sequence length="459" mass="50436">MGVSVEAVEAPAADNPQRPSILVVGPKDVGKRSLVRRLVRGAKSAQTSIPGGVVTSHRWSIDTKYYTADVNLWVSHSEDLLEDTAKAQALAAGCDALVLVFDLSEEASFASVQDWASSLDLATFDVLLCIANKADLVPDHHAHDSLQQERPLQWEQRHRLVEAGDSSDANEPSVGFGRPTKALDVRRQEYSEWCLDNGVEYIEACTLDEHFDQRISVDGDMQGIARLRSALHAHMWPSMVMKPKPGARPPRALSSGDESDFSTEYELLEEDGGRGGLSPERNAGASEPVRVDVCAGGVEKARRKRGGVAGIRDARPRNRKVKVRVRRAGKKSPGRKQSQRKRKRGSARLLLRLRLRPSGAMPERLSVDSAGPVNPVPSEERAKDLNGNASLHLDEAAAMREVEHEGDSDFAEMERIMHQMSSVRDRLSGLPDGARREEAARYAMRLMQMFGGESDGEAE</sequence>
<feature type="region of interest" description="Disordered" evidence="1">
    <location>
        <begin position="242"/>
        <end position="261"/>
    </location>
</feature>
<dbReference type="OMA" id="PHYEFED"/>
<dbReference type="SMART" id="SM00175">
    <property type="entry name" value="RAB"/>
    <property type="match status" value="1"/>
</dbReference>
<dbReference type="PANTHER" id="PTHR14659">
    <property type="entry name" value="ALPHA- AND GAMMA-ADAPTIN-BINDING PROTEIN P34"/>
    <property type="match status" value="1"/>
</dbReference>
<dbReference type="SUPFAM" id="SSF52540">
    <property type="entry name" value="P-loop containing nucleoside triphosphate hydrolases"/>
    <property type="match status" value="1"/>
</dbReference>
<reference evidence="2 3" key="1">
    <citation type="journal article" date="2014" name="Nat. Commun.">
        <title>Klebsormidium flaccidum genome reveals primary factors for plant terrestrial adaptation.</title>
        <authorList>
            <person name="Hori K."/>
            <person name="Maruyama F."/>
            <person name="Fujisawa T."/>
            <person name="Togashi T."/>
            <person name="Yamamoto N."/>
            <person name="Seo M."/>
            <person name="Sato S."/>
            <person name="Yamada T."/>
            <person name="Mori H."/>
            <person name="Tajima N."/>
            <person name="Moriyama T."/>
            <person name="Ikeuchi M."/>
            <person name="Watanabe M."/>
            <person name="Wada H."/>
            <person name="Kobayashi K."/>
            <person name="Saito M."/>
            <person name="Masuda T."/>
            <person name="Sasaki-Sekimoto Y."/>
            <person name="Mashiguchi K."/>
            <person name="Awai K."/>
            <person name="Shimojima M."/>
            <person name="Masuda S."/>
            <person name="Iwai M."/>
            <person name="Nobusawa T."/>
            <person name="Narise T."/>
            <person name="Kondo S."/>
            <person name="Saito H."/>
            <person name="Sato R."/>
            <person name="Murakawa M."/>
            <person name="Ihara Y."/>
            <person name="Oshima-Yamada Y."/>
            <person name="Ohtaka K."/>
            <person name="Satoh M."/>
            <person name="Sonobe K."/>
            <person name="Ishii M."/>
            <person name="Ohtani R."/>
            <person name="Kanamori-Sato M."/>
            <person name="Honoki R."/>
            <person name="Miyazaki D."/>
            <person name="Mochizuki H."/>
            <person name="Umetsu J."/>
            <person name="Higashi K."/>
            <person name="Shibata D."/>
            <person name="Kamiya Y."/>
            <person name="Sato N."/>
            <person name="Nakamura Y."/>
            <person name="Tabata S."/>
            <person name="Ida S."/>
            <person name="Kurokawa K."/>
            <person name="Ohta H."/>
        </authorList>
    </citation>
    <scope>NUCLEOTIDE SEQUENCE [LARGE SCALE GENOMIC DNA]</scope>
    <source>
        <strain evidence="2 3">NIES-2285</strain>
    </source>
</reference>
<name>A0A1Y1HV67_KLENI</name>
<dbReference type="GO" id="GO:0005525">
    <property type="term" value="F:GTP binding"/>
    <property type="evidence" value="ECO:0007669"/>
    <property type="project" value="InterPro"/>
</dbReference>
<protein>
    <submittedName>
        <fullName evidence="2">Uncharacterized protein</fullName>
    </submittedName>
</protein>
<evidence type="ECO:0000313" key="3">
    <source>
        <dbReference type="Proteomes" id="UP000054558"/>
    </source>
</evidence>
<dbReference type="Pfam" id="PF10199">
    <property type="entry name" value="Adaptin_binding"/>
    <property type="match status" value="1"/>
</dbReference>
<dbReference type="PANTHER" id="PTHR14659:SF1">
    <property type="entry name" value="ALPHA- AND GAMMA-ADAPTIN-BINDING PROTEIN P34"/>
    <property type="match status" value="1"/>
</dbReference>
<dbReference type="InterPro" id="IPR027417">
    <property type="entry name" value="P-loop_NTPase"/>
</dbReference>
<dbReference type="OrthoDB" id="10261384at2759"/>
<dbReference type="Gene3D" id="3.40.50.11960">
    <property type="match status" value="1"/>
</dbReference>
<dbReference type="Pfam" id="PF00071">
    <property type="entry name" value="Ras"/>
    <property type="match status" value="1"/>
</dbReference>
<dbReference type="AlphaFoldDB" id="A0A1Y1HV67"/>
<dbReference type="InterPro" id="IPR001806">
    <property type="entry name" value="Small_GTPase"/>
</dbReference>
<accession>A0A1Y1HV67</accession>
<dbReference type="STRING" id="105231.A0A1Y1HV67"/>
<dbReference type="Proteomes" id="UP000054558">
    <property type="component" value="Unassembled WGS sequence"/>
</dbReference>
<feature type="compositionally biased region" description="Basic residues" evidence="1">
    <location>
        <begin position="317"/>
        <end position="355"/>
    </location>
</feature>
<dbReference type="EMBL" id="DF237063">
    <property type="protein sequence ID" value="GAQ82530.1"/>
    <property type="molecule type" value="Genomic_DNA"/>
</dbReference>
<dbReference type="InterPro" id="IPR019341">
    <property type="entry name" value="Alpha/Gamma-adaptin-bd_p34"/>
</dbReference>
<dbReference type="GO" id="GO:0003924">
    <property type="term" value="F:GTPase activity"/>
    <property type="evidence" value="ECO:0007669"/>
    <property type="project" value="InterPro"/>
</dbReference>
<organism evidence="2 3">
    <name type="scientific">Klebsormidium nitens</name>
    <name type="common">Green alga</name>
    <name type="synonym">Ulothrix nitens</name>
    <dbReference type="NCBI Taxonomy" id="105231"/>
    <lineage>
        <taxon>Eukaryota</taxon>
        <taxon>Viridiplantae</taxon>
        <taxon>Streptophyta</taxon>
        <taxon>Klebsormidiophyceae</taxon>
        <taxon>Klebsormidiales</taxon>
        <taxon>Klebsormidiaceae</taxon>
        <taxon>Klebsormidium</taxon>
    </lineage>
</organism>